<reference evidence="3" key="1">
    <citation type="submission" date="2015-06" db="EMBL/GenBank/DDBJ databases">
        <title>Comparative genomics of Burkholderia leaf nodule symbionts.</title>
        <authorList>
            <person name="Carlier A."/>
            <person name="Eberl L."/>
            <person name="Pinto-Carbo M."/>
        </authorList>
    </citation>
    <scope>NUCLEOTIDE SEQUENCE [LARGE SCALE GENOMIC DNA]</scope>
    <source>
        <strain evidence="3">UZHbot4</strain>
    </source>
</reference>
<dbReference type="PATRIC" id="fig|242163.4.peg.2635"/>
<dbReference type="Proteomes" id="UP000036959">
    <property type="component" value="Unassembled WGS sequence"/>
</dbReference>
<accession>A0A0L0MI28</accession>
<evidence type="ECO:0000313" key="2">
    <source>
        <dbReference type="EMBL" id="KND62347.1"/>
    </source>
</evidence>
<feature type="signal peptide" evidence="1">
    <location>
        <begin position="1"/>
        <end position="25"/>
    </location>
</feature>
<evidence type="ECO:0000256" key="1">
    <source>
        <dbReference type="SAM" id="SignalP"/>
    </source>
</evidence>
<dbReference type="AlphaFoldDB" id="A0A0L0MI28"/>
<dbReference type="RefSeq" id="WP_157055886.1">
    <property type="nucleotide sequence ID" value="NZ_LFJJ01000002.1"/>
</dbReference>
<keyword evidence="1" id="KW-0732">Signal</keyword>
<feature type="chain" id="PRO_5005544201" evidence="1">
    <location>
        <begin position="26"/>
        <end position="244"/>
    </location>
</feature>
<proteinExistence type="predicted"/>
<protein>
    <submittedName>
        <fullName evidence="2">Uncharacterized protein</fullName>
    </submittedName>
</protein>
<sequence length="244" mass="25806">MKKRTVVALMVAASALATSAATASAAGLADHMAEPLPMPFPPDVAAKPRAEISVKLILVGSDGKKQEVRLVTKEGYAVTYGDFNRRSYIQSVDNVPPVPEIRPATLQTGLSVYAEPGRINENGRVAVRFKVEDSSLESLRDANIGGSTVQLPDIQTTALDQTILMKSGVPVHLDAMRDGKKASSIEVEVEFATSDHGRADNVGMGESCAPNGIIAMHGSDTAFCKDGVWTVAQYVSVGAAPKRD</sequence>
<keyword evidence="3" id="KW-1185">Reference proteome</keyword>
<dbReference type="EMBL" id="LFJJ01000002">
    <property type="protein sequence ID" value="KND62347.1"/>
    <property type="molecule type" value="Genomic_DNA"/>
</dbReference>
<comment type="caution">
    <text evidence="2">The sequence shown here is derived from an EMBL/GenBank/DDBJ whole genome shotgun (WGS) entry which is preliminary data.</text>
</comment>
<gene>
    <name evidence="2" type="ORF">BVER_01830</name>
</gene>
<organism evidence="2 3">
    <name type="scientific">Candidatus Burkholderia verschuerenii</name>
    <dbReference type="NCBI Taxonomy" id="242163"/>
    <lineage>
        <taxon>Bacteria</taxon>
        <taxon>Pseudomonadati</taxon>
        <taxon>Pseudomonadota</taxon>
        <taxon>Betaproteobacteria</taxon>
        <taxon>Burkholderiales</taxon>
        <taxon>Burkholderiaceae</taxon>
        <taxon>Burkholderia</taxon>
    </lineage>
</organism>
<name>A0A0L0MI28_9BURK</name>
<evidence type="ECO:0000313" key="3">
    <source>
        <dbReference type="Proteomes" id="UP000036959"/>
    </source>
</evidence>